<proteinExistence type="predicted"/>
<evidence type="ECO:0000256" key="3">
    <source>
        <dbReference type="SAM" id="SignalP"/>
    </source>
</evidence>
<evidence type="ECO:0000313" key="4">
    <source>
        <dbReference type="Proteomes" id="UP000887574"/>
    </source>
</evidence>
<evidence type="ECO:0000313" key="5">
    <source>
        <dbReference type="WBParaSite" id="jg19836"/>
    </source>
</evidence>
<keyword evidence="2" id="KW-0472">Membrane</keyword>
<feature type="signal peptide" evidence="3">
    <location>
        <begin position="1"/>
        <end position="29"/>
    </location>
</feature>
<feature type="compositionally biased region" description="Polar residues" evidence="1">
    <location>
        <begin position="279"/>
        <end position="292"/>
    </location>
</feature>
<accession>A0A915DIJ3</accession>
<feature type="transmembrane region" description="Helical" evidence="2">
    <location>
        <begin position="195"/>
        <end position="221"/>
    </location>
</feature>
<sequence>MISSLKQILVISSFCLLCCLSSLFALASSNVDFPDYYKTANDIPSDLSRAGLSIDPTTNQVTLALSATATKSNPLTFALASSHPADFLIFSSTQPNESCFERLKNRKVSIFNLASKPNVRESSCGIVISSACNLVPYGPTMNSDYSDSRYHLNISVWTDGDCESNLSFNESFRLYNGYKKPNLVSSLKPLQKSNIGLIIGIVVASAVVLIFIIGAALYWFVYRPRAARKSEEKKEAHLQRVAAERSPSLKVFDKPSVRLQSKPTKLSAKPEEAADIMPSVSSQGQEQGTVQKESAVAVKSLDVPFIEPLIPSSFRDRTSEDNDKMKIETSELLLDKLLDQTQDDDSVSISATQESKTSSKKENRPPRVKADRRRERKMAADEYMPKRKKGKK</sequence>
<dbReference type="WBParaSite" id="jg19836">
    <property type="protein sequence ID" value="jg19836"/>
    <property type="gene ID" value="jg19836"/>
</dbReference>
<dbReference type="Proteomes" id="UP000887574">
    <property type="component" value="Unplaced"/>
</dbReference>
<keyword evidence="2" id="KW-0812">Transmembrane</keyword>
<feature type="chain" id="PRO_5037861488" evidence="3">
    <location>
        <begin position="30"/>
        <end position="392"/>
    </location>
</feature>
<feature type="compositionally biased region" description="Polar residues" evidence="1">
    <location>
        <begin position="347"/>
        <end position="356"/>
    </location>
</feature>
<reference evidence="5" key="1">
    <citation type="submission" date="2022-11" db="UniProtKB">
        <authorList>
            <consortium name="WormBaseParasite"/>
        </authorList>
    </citation>
    <scope>IDENTIFICATION</scope>
</reference>
<keyword evidence="2" id="KW-1133">Transmembrane helix</keyword>
<organism evidence="4 5">
    <name type="scientific">Ditylenchus dipsaci</name>
    <dbReference type="NCBI Taxonomy" id="166011"/>
    <lineage>
        <taxon>Eukaryota</taxon>
        <taxon>Metazoa</taxon>
        <taxon>Ecdysozoa</taxon>
        <taxon>Nematoda</taxon>
        <taxon>Chromadorea</taxon>
        <taxon>Rhabditida</taxon>
        <taxon>Tylenchina</taxon>
        <taxon>Tylenchomorpha</taxon>
        <taxon>Sphaerularioidea</taxon>
        <taxon>Anguinidae</taxon>
        <taxon>Anguininae</taxon>
        <taxon>Ditylenchus</taxon>
    </lineage>
</organism>
<feature type="region of interest" description="Disordered" evidence="1">
    <location>
        <begin position="338"/>
        <end position="392"/>
    </location>
</feature>
<protein>
    <submittedName>
        <fullName evidence="5">Uncharacterized protein</fullName>
    </submittedName>
</protein>
<evidence type="ECO:0000256" key="1">
    <source>
        <dbReference type="SAM" id="MobiDB-lite"/>
    </source>
</evidence>
<feature type="compositionally biased region" description="Basic and acidic residues" evidence="1">
    <location>
        <begin position="357"/>
        <end position="385"/>
    </location>
</feature>
<evidence type="ECO:0000256" key="2">
    <source>
        <dbReference type="SAM" id="Phobius"/>
    </source>
</evidence>
<name>A0A915DIJ3_9BILA</name>
<keyword evidence="4" id="KW-1185">Reference proteome</keyword>
<feature type="region of interest" description="Disordered" evidence="1">
    <location>
        <begin position="262"/>
        <end position="293"/>
    </location>
</feature>
<dbReference type="AlphaFoldDB" id="A0A915DIJ3"/>
<keyword evidence="3" id="KW-0732">Signal</keyword>